<keyword evidence="2" id="KW-0067">ATP-binding</keyword>
<feature type="domain" description="AAA ATPase AAA+ lid" evidence="3">
    <location>
        <begin position="22"/>
        <end position="61"/>
    </location>
</feature>
<accession>A0A9Q0Y4D9</accession>
<dbReference type="GO" id="GO:0042254">
    <property type="term" value="P:ribosome biogenesis"/>
    <property type="evidence" value="ECO:0007669"/>
    <property type="project" value="TreeGrafter"/>
</dbReference>
<evidence type="ECO:0000313" key="4">
    <source>
        <dbReference type="EMBL" id="KAJ7341031.1"/>
    </source>
</evidence>
<dbReference type="EMBL" id="JAPFRF010000002">
    <property type="protein sequence ID" value="KAJ7341031.1"/>
    <property type="molecule type" value="Genomic_DNA"/>
</dbReference>
<dbReference type="PANTHER" id="PTHR23077">
    <property type="entry name" value="AAA-FAMILY ATPASE"/>
    <property type="match status" value="1"/>
</dbReference>
<dbReference type="GO" id="GO:1990275">
    <property type="term" value="F:preribosome binding"/>
    <property type="evidence" value="ECO:0007669"/>
    <property type="project" value="TreeGrafter"/>
</dbReference>
<dbReference type="Gene3D" id="1.10.8.60">
    <property type="match status" value="1"/>
</dbReference>
<evidence type="ECO:0000259" key="3">
    <source>
        <dbReference type="Pfam" id="PF17862"/>
    </source>
</evidence>
<evidence type="ECO:0000256" key="2">
    <source>
        <dbReference type="ARBA" id="ARBA00022840"/>
    </source>
</evidence>
<dbReference type="OrthoDB" id="2187at2759"/>
<dbReference type="AlphaFoldDB" id="A0A9Q0Y4D9"/>
<sequence>MDRLAILKTITKDGTRPPLDTDVNLENIARDPCCDCYTGADLSALVREASVCALKEEMAMCNTTNRKAGTGQIKIAKKHFEAAFKKVKSSVSKKDQIMYEELRQSLSR</sequence>
<evidence type="ECO:0000256" key="1">
    <source>
        <dbReference type="ARBA" id="ARBA00022741"/>
    </source>
</evidence>
<reference evidence="4" key="1">
    <citation type="journal article" date="2023" name="DNA Res.">
        <title>Chromosome-level genome assembly of Phrynocephalus forsythii using third-generation DNA sequencing and Hi-C analysis.</title>
        <authorList>
            <person name="Qi Y."/>
            <person name="Zhao W."/>
            <person name="Zhao Y."/>
            <person name="Niu C."/>
            <person name="Cao S."/>
            <person name="Zhang Y."/>
        </authorList>
    </citation>
    <scope>NUCLEOTIDE SEQUENCE</scope>
    <source>
        <tissue evidence="4">Muscle</tissue>
    </source>
</reference>
<dbReference type="InterPro" id="IPR041569">
    <property type="entry name" value="AAA_lid_3"/>
</dbReference>
<comment type="caution">
    <text evidence="4">The sequence shown here is derived from an EMBL/GenBank/DDBJ whole genome shotgun (WGS) entry which is preliminary data.</text>
</comment>
<gene>
    <name evidence="4" type="ORF">JRQ81_004692</name>
</gene>
<dbReference type="GO" id="GO:0016887">
    <property type="term" value="F:ATP hydrolysis activity"/>
    <property type="evidence" value="ECO:0007669"/>
    <property type="project" value="TreeGrafter"/>
</dbReference>
<dbReference type="GO" id="GO:0005634">
    <property type="term" value="C:nucleus"/>
    <property type="evidence" value="ECO:0007669"/>
    <property type="project" value="TreeGrafter"/>
</dbReference>
<organism evidence="4 5">
    <name type="scientific">Phrynocephalus forsythii</name>
    <dbReference type="NCBI Taxonomy" id="171643"/>
    <lineage>
        <taxon>Eukaryota</taxon>
        <taxon>Metazoa</taxon>
        <taxon>Chordata</taxon>
        <taxon>Craniata</taxon>
        <taxon>Vertebrata</taxon>
        <taxon>Euteleostomi</taxon>
        <taxon>Lepidosauria</taxon>
        <taxon>Squamata</taxon>
        <taxon>Bifurcata</taxon>
        <taxon>Unidentata</taxon>
        <taxon>Episquamata</taxon>
        <taxon>Toxicofera</taxon>
        <taxon>Iguania</taxon>
        <taxon>Acrodonta</taxon>
        <taxon>Agamidae</taxon>
        <taxon>Agaminae</taxon>
        <taxon>Phrynocephalus</taxon>
    </lineage>
</organism>
<evidence type="ECO:0000313" key="5">
    <source>
        <dbReference type="Proteomes" id="UP001142489"/>
    </source>
</evidence>
<keyword evidence="1" id="KW-0547">Nucleotide-binding</keyword>
<protein>
    <recommendedName>
        <fullName evidence="3">AAA ATPase AAA+ lid domain-containing protein</fullName>
    </recommendedName>
</protein>
<dbReference type="Proteomes" id="UP001142489">
    <property type="component" value="Unassembled WGS sequence"/>
</dbReference>
<dbReference type="InterPro" id="IPR050168">
    <property type="entry name" value="AAA_ATPase_domain"/>
</dbReference>
<dbReference type="PANTHER" id="PTHR23077:SF171">
    <property type="entry name" value="NUCLEAR VALOSIN-CONTAINING PROTEIN-LIKE"/>
    <property type="match status" value="1"/>
</dbReference>
<dbReference type="FunFam" id="1.10.8.60:FF:000172">
    <property type="entry name" value="Nuclear valosin-containing protein-like"/>
    <property type="match status" value="1"/>
</dbReference>
<proteinExistence type="predicted"/>
<name>A0A9Q0Y4D9_9SAUR</name>
<dbReference type="GO" id="GO:0003723">
    <property type="term" value="F:RNA binding"/>
    <property type="evidence" value="ECO:0007669"/>
    <property type="project" value="TreeGrafter"/>
</dbReference>
<dbReference type="GO" id="GO:0005524">
    <property type="term" value="F:ATP binding"/>
    <property type="evidence" value="ECO:0007669"/>
    <property type="project" value="UniProtKB-KW"/>
</dbReference>
<dbReference type="Pfam" id="PF17862">
    <property type="entry name" value="AAA_lid_3"/>
    <property type="match status" value="1"/>
</dbReference>
<keyword evidence="5" id="KW-1185">Reference proteome</keyword>